<dbReference type="OrthoDB" id="968022at2"/>
<evidence type="ECO:0000313" key="1">
    <source>
        <dbReference type="EMBL" id="ACT95393.1"/>
    </source>
</evidence>
<dbReference type="RefSeq" id="WP_015813636.1">
    <property type="nucleotide sequence ID" value="NC_013037.1"/>
</dbReference>
<dbReference type="PROSITE" id="PS51257">
    <property type="entry name" value="PROKAR_LIPOPROTEIN"/>
    <property type="match status" value="1"/>
</dbReference>
<dbReference type="KEGG" id="dfe:Dfer_4190"/>
<dbReference type="Proteomes" id="UP000002011">
    <property type="component" value="Chromosome"/>
</dbReference>
<reference evidence="1 2" key="1">
    <citation type="journal article" date="2009" name="Stand. Genomic Sci.">
        <title>Complete genome sequence of Dyadobacter fermentans type strain (NS114).</title>
        <authorList>
            <person name="Lang E."/>
            <person name="Lapidus A."/>
            <person name="Chertkov O."/>
            <person name="Brettin T."/>
            <person name="Detter J.C."/>
            <person name="Han C."/>
            <person name="Copeland A."/>
            <person name="Glavina Del Rio T."/>
            <person name="Nolan M."/>
            <person name="Chen F."/>
            <person name="Lucas S."/>
            <person name="Tice H."/>
            <person name="Cheng J.F."/>
            <person name="Land M."/>
            <person name="Hauser L."/>
            <person name="Chang Y.J."/>
            <person name="Jeffries C.D."/>
            <person name="Kopitz M."/>
            <person name="Bruce D."/>
            <person name="Goodwin L."/>
            <person name="Pitluck S."/>
            <person name="Ovchinnikova G."/>
            <person name="Pati A."/>
            <person name="Ivanova N."/>
            <person name="Mavrommatis K."/>
            <person name="Chen A."/>
            <person name="Palaniappan K."/>
            <person name="Chain P."/>
            <person name="Bristow J."/>
            <person name="Eisen J.A."/>
            <person name="Markowitz V."/>
            <person name="Hugenholtz P."/>
            <person name="Goker M."/>
            <person name="Rohde M."/>
            <person name="Kyrpides N.C."/>
            <person name="Klenk H.P."/>
        </authorList>
    </citation>
    <scope>NUCLEOTIDE SEQUENCE [LARGE SCALE GENOMIC DNA]</scope>
    <source>
        <strain evidence="2">ATCC 700827 / DSM 18053 / CIP 107007 / KCTC 52180 / NS114</strain>
    </source>
</reference>
<dbReference type="STRING" id="471854.Dfer_4190"/>
<keyword evidence="2" id="KW-1185">Reference proteome</keyword>
<name>C6W0T8_DYAFD</name>
<dbReference type="EMBL" id="CP001619">
    <property type="protein sequence ID" value="ACT95393.1"/>
    <property type="molecule type" value="Genomic_DNA"/>
</dbReference>
<accession>C6W0T8</accession>
<protein>
    <recommendedName>
        <fullName evidence="3">Lipoprotein</fullName>
    </recommendedName>
</protein>
<proteinExistence type="predicted"/>
<dbReference type="AlphaFoldDB" id="C6W0T8"/>
<organism evidence="1 2">
    <name type="scientific">Dyadobacter fermentans (strain ATCC 700827 / DSM 18053 / CIP 107007 / KCTC 52180 / NS114)</name>
    <dbReference type="NCBI Taxonomy" id="471854"/>
    <lineage>
        <taxon>Bacteria</taxon>
        <taxon>Pseudomonadati</taxon>
        <taxon>Bacteroidota</taxon>
        <taxon>Cytophagia</taxon>
        <taxon>Cytophagales</taxon>
        <taxon>Spirosomataceae</taxon>
        <taxon>Dyadobacter</taxon>
    </lineage>
</organism>
<evidence type="ECO:0008006" key="3">
    <source>
        <dbReference type="Google" id="ProtNLM"/>
    </source>
</evidence>
<sequence>MQLMKYGIICILIVTISACRQETEKPKIESSIQLDSSVTHLVEQFIAEEHCEGTLNDITIDKILPDSTIITVRTMTAYRRYFIQHPKRRKVVVKGVPFYYYDGSEEFLESIPIDTNEVCFNVEHMGDAAWTYVKSQGGIKIYKDGGEPFFYPTFYIPKPKFEFLPPE</sequence>
<gene>
    <name evidence="1" type="ordered locus">Dfer_4190</name>
</gene>
<dbReference type="HOGENOM" id="CLU_1591925_0_0_10"/>
<evidence type="ECO:0000313" key="2">
    <source>
        <dbReference type="Proteomes" id="UP000002011"/>
    </source>
</evidence>